<keyword evidence="7 8" id="KW-0012">Acyltransferase</keyword>
<evidence type="ECO:0000259" key="9">
    <source>
        <dbReference type="PROSITE" id="PS50263"/>
    </source>
</evidence>
<feature type="transmembrane region" description="Helical" evidence="8">
    <location>
        <begin position="76"/>
        <end position="96"/>
    </location>
</feature>
<organism evidence="10 11">
    <name type="scientific">Haloactinospora alba</name>
    <dbReference type="NCBI Taxonomy" id="405555"/>
    <lineage>
        <taxon>Bacteria</taxon>
        <taxon>Bacillati</taxon>
        <taxon>Actinomycetota</taxon>
        <taxon>Actinomycetes</taxon>
        <taxon>Streptosporangiales</taxon>
        <taxon>Nocardiopsidaceae</taxon>
        <taxon>Haloactinospora</taxon>
    </lineage>
</organism>
<dbReference type="PANTHER" id="PTHR38686:SF1">
    <property type="entry name" value="APOLIPOPROTEIN N-ACYLTRANSFERASE"/>
    <property type="match status" value="1"/>
</dbReference>
<keyword evidence="6 8" id="KW-0472">Membrane</keyword>
<name>A0A543NIB7_9ACTN</name>
<feature type="transmembrane region" description="Helical" evidence="8">
    <location>
        <begin position="170"/>
        <end position="195"/>
    </location>
</feature>
<dbReference type="PANTHER" id="PTHR38686">
    <property type="entry name" value="APOLIPOPROTEIN N-ACYLTRANSFERASE"/>
    <property type="match status" value="1"/>
</dbReference>
<dbReference type="EC" id="2.3.1.269" evidence="8"/>
<proteinExistence type="inferred from homology"/>
<protein>
    <recommendedName>
        <fullName evidence="8">Apolipoprotein N-acyltransferase</fullName>
        <shortName evidence="8">ALP N-acyltransferase</shortName>
        <ecNumber evidence="8">2.3.1.269</ecNumber>
    </recommendedName>
</protein>
<evidence type="ECO:0000256" key="3">
    <source>
        <dbReference type="ARBA" id="ARBA00022679"/>
    </source>
</evidence>
<accession>A0A543NIB7</accession>
<keyword evidence="5 8" id="KW-1133">Transmembrane helix</keyword>
<dbReference type="InterPro" id="IPR003010">
    <property type="entry name" value="C-N_Hydrolase"/>
</dbReference>
<dbReference type="EMBL" id="VFQC01000001">
    <property type="protein sequence ID" value="TQN31582.1"/>
    <property type="molecule type" value="Genomic_DNA"/>
</dbReference>
<comment type="pathway">
    <text evidence="8">Protein modification; lipoprotein biosynthesis (N-acyl transfer).</text>
</comment>
<dbReference type="GO" id="GO:0016410">
    <property type="term" value="F:N-acyltransferase activity"/>
    <property type="evidence" value="ECO:0007669"/>
    <property type="project" value="UniProtKB-UniRule"/>
</dbReference>
<dbReference type="UniPathway" id="UPA00666"/>
<keyword evidence="3 8" id="KW-0808">Transferase</keyword>
<feature type="domain" description="CN hydrolase" evidence="9">
    <location>
        <begin position="253"/>
        <end position="503"/>
    </location>
</feature>
<comment type="caution">
    <text evidence="10">The sequence shown here is derived from an EMBL/GenBank/DDBJ whole genome shotgun (WGS) entry which is preliminary data.</text>
</comment>
<dbReference type="PROSITE" id="PS50263">
    <property type="entry name" value="CN_HYDROLASE"/>
    <property type="match status" value="1"/>
</dbReference>
<evidence type="ECO:0000256" key="7">
    <source>
        <dbReference type="ARBA" id="ARBA00023315"/>
    </source>
</evidence>
<comment type="function">
    <text evidence="8">Catalyzes the phospholipid dependent N-acylation of the N-terminal cysteine of apolipoprotein, the last step in lipoprotein maturation.</text>
</comment>
<feature type="transmembrane region" description="Helical" evidence="8">
    <location>
        <begin position="216"/>
        <end position="236"/>
    </location>
</feature>
<evidence type="ECO:0000256" key="6">
    <source>
        <dbReference type="ARBA" id="ARBA00023136"/>
    </source>
</evidence>
<dbReference type="InterPro" id="IPR004563">
    <property type="entry name" value="Apolipo_AcylTrfase"/>
</dbReference>
<sequence length="551" mass="58078">MVAGDTQRETAAAVLPDRGTHLPRREHLRLVSRVLAAAGAGAAQLLALPPYGLWWLGPLSATLLVLAVSGTRLRRAAWLGAVSGASLMVWLVNWQSVFGVDVWLALAAAETLYFLPLATGIAWVVPLRGWPVWTAALWVLQEAVRARFPFGGFPWGKLAFAQPDTPFTGYAAVGSSALVTFGVALCGALLAAAVPRAVRLLGGTLRRANERSGGRVIPVVGLLATAVAIPALGPVLPSVAPPETDHTATVGMVQGDVPAPGQENILGERMQVLDNHMQGVHRIARQVRSGEVEQPDMVILPENASDLDAYDNPTAASRIADAARDVGAPLLVGITKYEDGGAQREVRSVVWKPDTGAGDYYTKRYLVPFGEYIPFRGVMTRYVSRLEQVTSDAVPGEEPGKLSLNGTTVAASICFDVVFDRPVRESVAAGGQILVVPTNNANYNFTGQPDQQLAITQLRAVEHGRPAVVASTSGVSAVVAPDGTVVYRSPEAEPDTHVTDLPAMAGETLATRLGALPEAALSALGVGALVAAAVSTIRRKHQVTGEVSRQE</sequence>
<dbReference type="GO" id="GO:0005886">
    <property type="term" value="C:plasma membrane"/>
    <property type="evidence" value="ECO:0007669"/>
    <property type="project" value="UniProtKB-SubCell"/>
</dbReference>
<dbReference type="GO" id="GO:0042158">
    <property type="term" value="P:lipoprotein biosynthetic process"/>
    <property type="evidence" value="ECO:0007669"/>
    <property type="project" value="UniProtKB-UniRule"/>
</dbReference>
<dbReference type="SUPFAM" id="SSF56317">
    <property type="entry name" value="Carbon-nitrogen hydrolase"/>
    <property type="match status" value="1"/>
</dbReference>
<feature type="transmembrane region" description="Helical" evidence="8">
    <location>
        <begin position="102"/>
        <end position="125"/>
    </location>
</feature>
<dbReference type="AlphaFoldDB" id="A0A543NIB7"/>
<keyword evidence="11" id="KW-1185">Reference proteome</keyword>
<dbReference type="InterPro" id="IPR045378">
    <property type="entry name" value="LNT_N"/>
</dbReference>
<keyword evidence="10" id="KW-0449">Lipoprotein</keyword>
<reference evidence="10 11" key="1">
    <citation type="submission" date="2019-06" db="EMBL/GenBank/DDBJ databases">
        <title>Sequencing the genomes of 1000 actinobacteria strains.</title>
        <authorList>
            <person name="Klenk H.-P."/>
        </authorList>
    </citation>
    <scope>NUCLEOTIDE SEQUENCE [LARGE SCALE GENOMIC DNA]</scope>
    <source>
        <strain evidence="10 11">DSM 45015</strain>
    </source>
</reference>
<evidence type="ECO:0000256" key="5">
    <source>
        <dbReference type="ARBA" id="ARBA00022989"/>
    </source>
</evidence>
<dbReference type="Pfam" id="PF20154">
    <property type="entry name" value="LNT_N"/>
    <property type="match status" value="1"/>
</dbReference>
<evidence type="ECO:0000256" key="8">
    <source>
        <dbReference type="HAMAP-Rule" id="MF_01148"/>
    </source>
</evidence>
<keyword evidence="4 8" id="KW-0812">Transmembrane</keyword>
<evidence type="ECO:0000313" key="10">
    <source>
        <dbReference type="EMBL" id="TQN31582.1"/>
    </source>
</evidence>
<dbReference type="InterPro" id="IPR036526">
    <property type="entry name" value="C-N_Hydrolase_sf"/>
</dbReference>
<evidence type="ECO:0000256" key="1">
    <source>
        <dbReference type="ARBA" id="ARBA00004651"/>
    </source>
</evidence>
<comment type="catalytic activity">
    <reaction evidence="8">
        <text>N-terminal S-1,2-diacyl-sn-glyceryl-L-cysteinyl-[lipoprotein] + a glycerophospholipid = N-acyl-S-1,2-diacyl-sn-glyceryl-L-cysteinyl-[lipoprotein] + a 2-acyl-sn-glycero-3-phospholipid + H(+)</text>
        <dbReference type="Rhea" id="RHEA:48228"/>
        <dbReference type="Rhea" id="RHEA-COMP:14681"/>
        <dbReference type="Rhea" id="RHEA-COMP:14684"/>
        <dbReference type="ChEBI" id="CHEBI:15378"/>
        <dbReference type="ChEBI" id="CHEBI:136912"/>
        <dbReference type="ChEBI" id="CHEBI:140656"/>
        <dbReference type="ChEBI" id="CHEBI:140657"/>
        <dbReference type="ChEBI" id="CHEBI:140660"/>
        <dbReference type="EC" id="2.3.1.269"/>
    </reaction>
</comment>
<dbReference type="NCBIfam" id="TIGR00546">
    <property type="entry name" value="lnt"/>
    <property type="match status" value="1"/>
</dbReference>
<dbReference type="HAMAP" id="MF_01148">
    <property type="entry name" value="Lnt"/>
    <property type="match status" value="1"/>
</dbReference>
<evidence type="ECO:0000256" key="4">
    <source>
        <dbReference type="ARBA" id="ARBA00022692"/>
    </source>
</evidence>
<keyword evidence="2 8" id="KW-1003">Cell membrane</keyword>
<evidence type="ECO:0000313" key="11">
    <source>
        <dbReference type="Proteomes" id="UP000317422"/>
    </source>
</evidence>
<comment type="caution">
    <text evidence="8">Lacks conserved residue(s) required for the propagation of feature annotation.</text>
</comment>
<comment type="subcellular location">
    <subcellularLocation>
        <location evidence="1 8">Cell membrane</location>
        <topology evidence="1 8">Multi-pass membrane protein</topology>
    </subcellularLocation>
</comment>
<dbReference type="Gene3D" id="3.60.110.10">
    <property type="entry name" value="Carbon-nitrogen hydrolase"/>
    <property type="match status" value="1"/>
</dbReference>
<gene>
    <name evidence="8" type="primary">lnt</name>
    <name evidence="10" type="ORF">FHX37_1490</name>
</gene>
<comment type="similarity">
    <text evidence="8">Belongs to the CN hydrolase family. Apolipoprotein N-acyltransferase subfamily.</text>
</comment>
<dbReference type="Pfam" id="PF00795">
    <property type="entry name" value="CN_hydrolase"/>
    <property type="match status" value="1"/>
</dbReference>
<dbReference type="CDD" id="cd07571">
    <property type="entry name" value="ALP_N-acyl_transferase"/>
    <property type="match status" value="1"/>
</dbReference>
<evidence type="ECO:0000256" key="2">
    <source>
        <dbReference type="ARBA" id="ARBA00022475"/>
    </source>
</evidence>
<dbReference type="Proteomes" id="UP000317422">
    <property type="component" value="Unassembled WGS sequence"/>
</dbReference>
<feature type="transmembrane region" description="Helical" evidence="8">
    <location>
        <begin position="30"/>
        <end position="47"/>
    </location>
</feature>